<feature type="transmembrane region" description="Helical" evidence="1">
    <location>
        <begin position="141"/>
        <end position="163"/>
    </location>
</feature>
<evidence type="ECO:0008006" key="4">
    <source>
        <dbReference type="Google" id="ProtNLM"/>
    </source>
</evidence>
<reference evidence="2" key="2">
    <citation type="submission" date="2015-06" db="UniProtKB">
        <authorList>
            <consortium name="EnsemblMetazoa"/>
        </authorList>
    </citation>
    <scope>IDENTIFICATION</scope>
</reference>
<organism evidence="2 3">
    <name type="scientific">Tetranychus urticae</name>
    <name type="common">Two-spotted spider mite</name>
    <dbReference type="NCBI Taxonomy" id="32264"/>
    <lineage>
        <taxon>Eukaryota</taxon>
        <taxon>Metazoa</taxon>
        <taxon>Ecdysozoa</taxon>
        <taxon>Arthropoda</taxon>
        <taxon>Chelicerata</taxon>
        <taxon>Arachnida</taxon>
        <taxon>Acari</taxon>
        <taxon>Acariformes</taxon>
        <taxon>Trombidiformes</taxon>
        <taxon>Prostigmata</taxon>
        <taxon>Eleutherengona</taxon>
        <taxon>Raphignathae</taxon>
        <taxon>Tetranychoidea</taxon>
        <taxon>Tetranychidae</taxon>
        <taxon>Tetranychus</taxon>
    </lineage>
</organism>
<feature type="transmembrane region" description="Helical" evidence="1">
    <location>
        <begin position="355"/>
        <end position="376"/>
    </location>
</feature>
<dbReference type="HOGENOM" id="CLU_048807_2_0_1"/>
<dbReference type="EnsemblMetazoa" id="tetur01g14900.1">
    <property type="protein sequence ID" value="tetur01g14900.1"/>
    <property type="gene ID" value="tetur01g14900"/>
</dbReference>
<evidence type="ECO:0000256" key="1">
    <source>
        <dbReference type="SAM" id="Phobius"/>
    </source>
</evidence>
<feature type="transmembrane region" description="Helical" evidence="1">
    <location>
        <begin position="245"/>
        <end position="271"/>
    </location>
</feature>
<sequence length="457" mass="53234">MMRNETIYQFEDEFHLDLNNRSKASIYTMMRSTNDKNFFSFNIKKSLTRLKGLKNVSEIKTAKAIHLYDKMFSLLASRRGGLQQTLDQPIKIKFHILNWLLRILVLVLMTRLIVLIAVEKYDCDLYLANPFSGSKGAKKNAMLLFILLESVYIYGLREYTLLLEETGRMRIIRILFMLEKRGFNPGMLKMNNHRSKQFQKYCYSILINILINTITLTIVMLFIIIYLRTFHLTVHSTLMHSMFHIIYMFTEFITFFVLIISAMCSAAYLMVMMSFYIGRFNTITDTMHQLNTNNSVSCTILSELNYRLIDLLNDFGQWNDDTKFLFQYCVLFTSAYADFDFFIGLLYGLEPDGSTMAVTIIAISSHLLLFICSYFASQFYHKSIEIHRCYCILMSKTKLHKGQIGLKSMEILDRLDSKSIGVHMGNFGIFQRSLSLTLLLENASFIMLLSCNVRLLI</sequence>
<protein>
    <recommendedName>
        <fullName evidence="4">Gustatory receptor</fullName>
    </recommendedName>
</protein>
<feature type="transmembrane region" description="Helical" evidence="1">
    <location>
        <begin position="325"/>
        <end position="349"/>
    </location>
</feature>
<evidence type="ECO:0000313" key="3">
    <source>
        <dbReference type="Proteomes" id="UP000015104"/>
    </source>
</evidence>
<accession>T1JTP5</accession>
<keyword evidence="3" id="KW-1185">Reference proteome</keyword>
<evidence type="ECO:0000313" key="2">
    <source>
        <dbReference type="EnsemblMetazoa" id="tetur01g14900.1"/>
    </source>
</evidence>
<dbReference type="Proteomes" id="UP000015104">
    <property type="component" value="Unassembled WGS sequence"/>
</dbReference>
<name>T1JTP5_TETUR</name>
<dbReference type="AlphaFoldDB" id="T1JTP5"/>
<keyword evidence="1" id="KW-1133">Transmembrane helix</keyword>
<keyword evidence="1" id="KW-0812">Transmembrane</keyword>
<proteinExistence type="predicted"/>
<reference evidence="3" key="1">
    <citation type="submission" date="2011-08" db="EMBL/GenBank/DDBJ databases">
        <authorList>
            <person name="Rombauts S."/>
        </authorList>
    </citation>
    <scope>NUCLEOTIDE SEQUENCE</scope>
    <source>
        <strain evidence="3">London</strain>
    </source>
</reference>
<feature type="transmembrane region" description="Helical" evidence="1">
    <location>
        <begin position="201"/>
        <end position="225"/>
    </location>
</feature>
<feature type="transmembrane region" description="Helical" evidence="1">
    <location>
        <begin position="99"/>
        <end position="121"/>
    </location>
</feature>
<keyword evidence="1" id="KW-0472">Membrane</keyword>
<dbReference type="EMBL" id="CAEY01000481">
    <property type="status" value="NOT_ANNOTATED_CDS"/>
    <property type="molecule type" value="Genomic_DNA"/>
</dbReference>